<reference evidence="1 2" key="2">
    <citation type="journal article" date="2023" name="Plant Pathol.">
        <title>Dismantling and reorganizing Pseudomonas marginalis sensu#lato.</title>
        <authorList>
            <person name="Sawada H."/>
            <person name="Fujikawa T."/>
            <person name="Satou M."/>
        </authorList>
    </citation>
    <scope>NUCLEOTIDE SEQUENCE [LARGE SCALE GENOMIC DNA]</scope>
    <source>
        <strain evidence="1 2">MAFF 302046</strain>
    </source>
</reference>
<dbReference type="EMBL" id="JALQCX010000077">
    <property type="protein sequence ID" value="MCK9818274.1"/>
    <property type="molecule type" value="Genomic_DNA"/>
</dbReference>
<dbReference type="RefSeq" id="WP_268263872.1">
    <property type="nucleotide sequence ID" value="NZ_JALQCX010000077.1"/>
</dbReference>
<accession>A0ABT0JRA6</accession>
<dbReference type="Proteomes" id="UP001155163">
    <property type="component" value="Unassembled WGS sequence"/>
</dbReference>
<sequence>MNIRYSANALKGCLQLPNFYVDLCTPEDLAELATIGHWQEHPEETPTQITVVHLLDVDGQDLGIFEVRCEQRPVFTASLLRQA</sequence>
<organism evidence="1 2">
    <name type="scientific">Pseudomonas morbosilactucae</name>
    <dbReference type="NCBI Taxonomy" id="2938197"/>
    <lineage>
        <taxon>Bacteria</taxon>
        <taxon>Pseudomonadati</taxon>
        <taxon>Pseudomonadota</taxon>
        <taxon>Gammaproteobacteria</taxon>
        <taxon>Pseudomonadales</taxon>
        <taxon>Pseudomonadaceae</taxon>
        <taxon>Pseudomonas</taxon>
    </lineage>
</organism>
<evidence type="ECO:0000313" key="1">
    <source>
        <dbReference type="EMBL" id="MCK9818274.1"/>
    </source>
</evidence>
<keyword evidence="2" id="KW-1185">Reference proteome</keyword>
<protein>
    <submittedName>
        <fullName evidence="1">Uncharacterized protein</fullName>
    </submittedName>
</protein>
<gene>
    <name evidence="1" type="ORF">M1B35_30175</name>
</gene>
<comment type="caution">
    <text evidence="1">The sequence shown here is derived from an EMBL/GenBank/DDBJ whole genome shotgun (WGS) entry which is preliminary data.</text>
</comment>
<proteinExistence type="predicted"/>
<reference evidence="1 2" key="1">
    <citation type="journal article" date="2022" name="Int. J. Syst. Evol. Microbiol.">
        <title>Pseudomonas aegrilactucae sp. nov. and Pseudomonas morbosilactucae sp. nov., pathogens causing bacterial rot of lettuce in Japan.</title>
        <authorList>
            <person name="Sawada H."/>
            <person name="Fujikawa T."/>
            <person name="Satou M."/>
        </authorList>
    </citation>
    <scope>NUCLEOTIDE SEQUENCE [LARGE SCALE GENOMIC DNA]</scope>
    <source>
        <strain evidence="1 2">MAFF 302046</strain>
    </source>
</reference>
<name>A0ABT0JRA6_9PSED</name>
<evidence type="ECO:0000313" key="2">
    <source>
        <dbReference type="Proteomes" id="UP001155163"/>
    </source>
</evidence>